<gene>
    <name evidence="3" type="ORF">V1264_017275</name>
</gene>
<dbReference type="Proteomes" id="UP001374579">
    <property type="component" value="Unassembled WGS sequence"/>
</dbReference>
<comment type="caution">
    <text evidence="3">The sequence shown here is derived from an EMBL/GenBank/DDBJ whole genome shotgun (WGS) entry which is preliminary data.</text>
</comment>
<feature type="region of interest" description="Disordered" evidence="1">
    <location>
        <begin position="336"/>
        <end position="389"/>
    </location>
</feature>
<dbReference type="AlphaFoldDB" id="A0AAN9GGJ8"/>
<dbReference type="EMBL" id="JBAMIC010000007">
    <property type="protein sequence ID" value="KAK7105965.1"/>
    <property type="molecule type" value="Genomic_DNA"/>
</dbReference>
<evidence type="ECO:0000256" key="2">
    <source>
        <dbReference type="SAM" id="Phobius"/>
    </source>
</evidence>
<keyword evidence="2" id="KW-0472">Membrane</keyword>
<keyword evidence="2" id="KW-0812">Transmembrane</keyword>
<keyword evidence="4" id="KW-1185">Reference proteome</keyword>
<evidence type="ECO:0000313" key="4">
    <source>
        <dbReference type="Proteomes" id="UP001374579"/>
    </source>
</evidence>
<reference evidence="3 4" key="1">
    <citation type="submission" date="2024-02" db="EMBL/GenBank/DDBJ databases">
        <title>Chromosome-scale genome assembly of the rough periwinkle Littorina saxatilis.</title>
        <authorList>
            <person name="De Jode A."/>
            <person name="Faria R."/>
            <person name="Formenti G."/>
            <person name="Sims Y."/>
            <person name="Smith T.P."/>
            <person name="Tracey A."/>
            <person name="Wood J.M.D."/>
            <person name="Zagrodzka Z.B."/>
            <person name="Johannesson K."/>
            <person name="Butlin R.K."/>
            <person name="Leder E.H."/>
        </authorList>
    </citation>
    <scope>NUCLEOTIDE SEQUENCE [LARGE SCALE GENOMIC DNA]</scope>
    <source>
        <strain evidence="3">Snail1</strain>
        <tissue evidence="3">Muscle</tissue>
    </source>
</reference>
<accession>A0AAN9GGJ8</accession>
<keyword evidence="2" id="KW-1133">Transmembrane helix</keyword>
<evidence type="ECO:0000256" key="1">
    <source>
        <dbReference type="SAM" id="MobiDB-lite"/>
    </source>
</evidence>
<organism evidence="3 4">
    <name type="scientific">Littorina saxatilis</name>
    <dbReference type="NCBI Taxonomy" id="31220"/>
    <lineage>
        <taxon>Eukaryota</taxon>
        <taxon>Metazoa</taxon>
        <taxon>Spiralia</taxon>
        <taxon>Lophotrochozoa</taxon>
        <taxon>Mollusca</taxon>
        <taxon>Gastropoda</taxon>
        <taxon>Caenogastropoda</taxon>
        <taxon>Littorinimorpha</taxon>
        <taxon>Littorinoidea</taxon>
        <taxon>Littorinidae</taxon>
        <taxon>Littorina</taxon>
    </lineage>
</organism>
<evidence type="ECO:0000313" key="3">
    <source>
        <dbReference type="EMBL" id="KAK7105965.1"/>
    </source>
</evidence>
<sequence>MAGEHNVTCAAVDFFPDSTTLDIRMHVQLADNDAVKAVGDKALMSIKSGENRTNRATQNFRLNVSMLTNGTVCSEGSGTVRPIRVNIKPYSCNTSSVTINVFTVPGVTASQTIDVTAGSVPTVLCQSFVHCTQVVLSSVNHPLHFQVEVGGQARKAKTVIALENYQDHAASGIFKTSVYLVRQGFNITLEEADDGKKMRCKDVISLKTSNALTLSVDGRHSANKRQAGHHDDNAETRGNITTISARTPGASRNKWVVVGSGIGGAFGFIMLAMMVFCCYSRASAADPKVKTSEPKAPGPAVASAAAPAATAAPAAAAPAVAAAVVVVVAAEDGGVGGGAPEPFGPSSADPPAPAAGPAKPDAADDAAIRESQGAEAEVGVTDATLGAVE</sequence>
<proteinExistence type="predicted"/>
<feature type="transmembrane region" description="Helical" evidence="2">
    <location>
        <begin position="255"/>
        <end position="279"/>
    </location>
</feature>
<protein>
    <submittedName>
        <fullName evidence="3">Uncharacterized protein</fullName>
    </submittedName>
</protein>
<name>A0AAN9GGJ8_9CAEN</name>